<sequence length="97" mass="10971">MTRNGRQWRGWWLVMADRGPHGLVEKFGAKFGSRLIAYSREVRAHPPTTQSLTVVADKFRSRGIRGWGHPCQPLTPSVVAGEFQLCQQLLTRVGGRR</sequence>
<protein>
    <submittedName>
        <fullName evidence="1">Uncharacterized protein</fullName>
    </submittedName>
</protein>
<keyword evidence="2" id="KW-1185">Reference proteome</keyword>
<evidence type="ECO:0000313" key="2">
    <source>
        <dbReference type="Proteomes" id="UP000233551"/>
    </source>
</evidence>
<dbReference type="EMBL" id="PGOL01000496">
    <property type="protein sequence ID" value="PKI69510.1"/>
    <property type="molecule type" value="Genomic_DNA"/>
</dbReference>
<accession>A0A2I0KME5</accession>
<gene>
    <name evidence="1" type="ORF">CRG98_010085</name>
</gene>
<name>A0A2I0KME5_PUNGR</name>
<evidence type="ECO:0000313" key="1">
    <source>
        <dbReference type="EMBL" id="PKI69510.1"/>
    </source>
</evidence>
<dbReference type="AlphaFoldDB" id="A0A2I0KME5"/>
<comment type="caution">
    <text evidence="1">The sequence shown here is derived from an EMBL/GenBank/DDBJ whole genome shotgun (WGS) entry which is preliminary data.</text>
</comment>
<reference evidence="1 2" key="1">
    <citation type="submission" date="2017-11" db="EMBL/GenBank/DDBJ databases">
        <title>De-novo sequencing of pomegranate (Punica granatum L.) genome.</title>
        <authorList>
            <person name="Akparov Z."/>
            <person name="Amiraslanov A."/>
            <person name="Hajiyeva S."/>
            <person name="Abbasov M."/>
            <person name="Kaur K."/>
            <person name="Hamwieh A."/>
            <person name="Solovyev V."/>
            <person name="Salamov A."/>
            <person name="Braich B."/>
            <person name="Kosarev P."/>
            <person name="Mahmoud A."/>
            <person name="Hajiyev E."/>
            <person name="Babayeva S."/>
            <person name="Izzatullayeva V."/>
            <person name="Mammadov A."/>
            <person name="Mammadov A."/>
            <person name="Sharifova S."/>
            <person name="Ojaghi J."/>
            <person name="Eynullazada K."/>
            <person name="Bayramov B."/>
            <person name="Abdulazimova A."/>
            <person name="Shahmuradov I."/>
        </authorList>
    </citation>
    <scope>NUCLEOTIDE SEQUENCE [LARGE SCALE GENOMIC DNA]</scope>
    <source>
        <strain evidence="2">cv. AG2017</strain>
        <tissue evidence="1">Leaf</tissue>
    </source>
</reference>
<dbReference type="Proteomes" id="UP000233551">
    <property type="component" value="Unassembled WGS sequence"/>
</dbReference>
<organism evidence="1 2">
    <name type="scientific">Punica granatum</name>
    <name type="common">Pomegranate</name>
    <dbReference type="NCBI Taxonomy" id="22663"/>
    <lineage>
        <taxon>Eukaryota</taxon>
        <taxon>Viridiplantae</taxon>
        <taxon>Streptophyta</taxon>
        <taxon>Embryophyta</taxon>
        <taxon>Tracheophyta</taxon>
        <taxon>Spermatophyta</taxon>
        <taxon>Magnoliopsida</taxon>
        <taxon>eudicotyledons</taxon>
        <taxon>Gunneridae</taxon>
        <taxon>Pentapetalae</taxon>
        <taxon>rosids</taxon>
        <taxon>malvids</taxon>
        <taxon>Myrtales</taxon>
        <taxon>Lythraceae</taxon>
        <taxon>Punica</taxon>
    </lineage>
</organism>
<proteinExistence type="predicted"/>